<feature type="transmembrane region" description="Helical" evidence="10">
    <location>
        <begin position="270"/>
        <end position="291"/>
    </location>
</feature>
<evidence type="ECO:0000256" key="4">
    <source>
        <dbReference type="ARBA" id="ARBA00022692"/>
    </source>
</evidence>
<accession>A0A3L8E1C5</accession>
<evidence type="ECO:0000256" key="9">
    <source>
        <dbReference type="ARBA" id="ARBA00023224"/>
    </source>
</evidence>
<dbReference type="OrthoDB" id="8185860at2759"/>
<proteinExistence type="inferred from homology"/>
<feature type="transmembrane region" description="Helical" evidence="10">
    <location>
        <begin position="171"/>
        <end position="201"/>
    </location>
</feature>
<keyword evidence="8 10" id="KW-0675">Receptor</keyword>
<keyword evidence="2" id="KW-1003">Cell membrane</keyword>
<keyword evidence="3 10" id="KW-0716">Sensory transduction</keyword>
<name>A0A3L8E1C5_OOCBI</name>
<evidence type="ECO:0000256" key="2">
    <source>
        <dbReference type="ARBA" id="ARBA00022475"/>
    </source>
</evidence>
<feature type="transmembrane region" description="Helical" evidence="10">
    <location>
        <begin position="41"/>
        <end position="61"/>
    </location>
</feature>
<evidence type="ECO:0000313" key="11">
    <source>
        <dbReference type="EMBL" id="RLU26426.1"/>
    </source>
</evidence>
<evidence type="ECO:0000256" key="7">
    <source>
        <dbReference type="ARBA" id="ARBA00023136"/>
    </source>
</evidence>
<dbReference type="InterPro" id="IPR004117">
    <property type="entry name" value="7tm6_olfct_rcpt"/>
</dbReference>
<dbReference type="AlphaFoldDB" id="A0A3L8E1C5"/>
<sequence>MMGKVTLDRVIAFLRVYLALACCWPLPPDATKFRRLCRRTLRYLCVANSTAIIVSGVWTISKHGDDVIMVMKIGCQMSAAVQVPLQIILFAMQDKRIKLIVFEIEDYYQRAQIHEKEILQYYVDKCKFLYGSILCSLVITAACFIFAPLFLPQLFPLDLEYPFDIYQPLQTIIYMHHILLVLQSATQVGANTFPALLLWFVAARFHILSTRFRTVTDMKQLLKCVYEHNILLRYAKEVTRVVRYVALLGVTCSTGAVIFGYLIFMSRQPVSVKFPFFMVTFSGFLELYMYAWPADNVMTMSSDIALAVYNSSWYKDDVAMRKIFMHVMRRSQRSVIVSVPGALPQLCIKYYATYTSAVFSYMAFIRIIIGQE</sequence>
<dbReference type="GO" id="GO:0004984">
    <property type="term" value="F:olfactory receptor activity"/>
    <property type="evidence" value="ECO:0007669"/>
    <property type="project" value="InterPro"/>
</dbReference>
<gene>
    <name evidence="11" type="ORF">DMN91_000220</name>
</gene>
<keyword evidence="7 10" id="KW-0472">Membrane</keyword>
<dbReference type="Pfam" id="PF02949">
    <property type="entry name" value="7tm_6"/>
    <property type="match status" value="1"/>
</dbReference>
<evidence type="ECO:0000256" key="8">
    <source>
        <dbReference type="ARBA" id="ARBA00023170"/>
    </source>
</evidence>
<organism evidence="11 12">
    <name type="scientific">Ooceraea biroi</name>
    <name type="common">Clonal raider ant</name>
    <name type="synonym">Cerapachys biroi</name>
    <dbReference type="NCBI Taxonomy" id="2015173"/>
    <lineage>
        <taxon>Eukaryota</taxon>
        <taxon>Metazoa</taxon>
        <taxon>Ecdysozoa</taxon>
        <taxon>Arthropoda</taxon>
        <taxon>Hexapoda</taxon>
        <taxon>Insecta</taxon>
        <taxon>Pterygota</taxon>
        <taxon>Neoptera</taxon>
        <taxon>Endopterygota</taxon>
        <taxon>Hymenoptera</taxon>
        <taxon>Apocrita</taxon>
        <taxon>Aculeata</taxon>
        <taxon>Formicoidea</taxon>
        <taxon>Formicidae</taxon>
        <taxon>Dorylinae</taxon>
        <taxon>Ooceraea</taxon>
    </lineage>
</organism>
<evidence type="ECO:0000256" key="5">
    <source>
        <dbReference type="ARBA" id="ARBA00022725"/>
    </source>
</evidence>
<keyword evidence="6 10" id="KW-1133">Transmembrane helix</keyword>
<dbReference type="Proteomes" id="UP000279307">
    <property type="component" value="Chromosome 1"/>
</dbReference>
<evidence type="ECO:0000313" key="12">
    <source>
        <dbReference type="Proteomes" id="UP000279307"/>
    </source>
</evidence>
<comment type="subcellular location">
    <subcellularLocation>
        <location evidence="1 10">Cell membrane</location>
        <topology evidence="1 10">Multi-pass membrane protein</topology>
    </subcellularLocation>
</comment>
<feature type="transmembrane region" description="Helical" evidence="10">
    <location>
        <begin position="128"/>
        <end position="151"/>
    </location>
</feature>
<comment type="caution">
    <text evidence="10">Lacks conserved residue(s) required for the propagation of feature annotation.</text>
</comment>
<dbReference type="PANTHER" id="PTHR21137">
    <property type="entry name" value="ODORANT RECEPTOR"/>
    <property type="match status" value="1"/>
</dbReference>
<keyword evidence="5 10" id="KW-0552">Olfaction</keyword>
<feature type="transmembrane region" description="Helical" evidence="10">
    <location>
        <begin position="241"/>
        <end position="264"/>
    </location>
</feature>
<dbReference type="GO" id="GO:0005549">
    <property type="term" value="F:odorant binding"/>
    <property type="evidence" value="ECO:0007669"/>
    <property type="project" value="InterPro"/>
</dbReference>
<dbReference type="GO" id="GO:0007165">
    <property type="term" value="P:signal transduction"/>
    <property type="evidence" value="ECO:0007669"/>
    <property type="project" value="UniProtKB-KW"/>
</dbReference>
<comment type="similarity">
    <text evidence="10">Belongs to the insect chemoreceptor superfamily. Heteromeric odorant receptor channel (TC 1.A.69) family.</text>
</comment>
<evidence type="ECO:0000256" key="1">
    <source>
        <dbReference type="ARBA" id="ARBA00004651"/>
    </source>
</evidence>
<dbReference type="GO" id="GO:0005886">
    <property type="term" value="C:plasma membrane"/>
    <property type="evidence" value="ECO:0007669"/>
    <property type="project" value="UniProtKB-SubCell"/>
</dbReference>
<protein>
    <recommendedName>
        <fullName evidence="10">Odorant receptor</fullName>
    </recommendedName>
</protein>
<reference evidence="11 12" key="1">
    <citation type="journal article" date="2018" name="Genome Res.">
        <title>The genomic architecture and molecular evolution of ant odorant receptors.</title>
        <authorList>
            <person name="McKenzie S.K."/>
            <person name="Kronauer D.J.C."/>
        </authorList>
    </citation>
    <scope>NUCLEOTIDE SEQUENCE [LARGE SCALE GENOMIC DNA]</scope>
    <source>
        <strain evidence="11">Clonal line C1</strain>
    </source>
</reference>
<evidence type="ECO:0000256" key="10">
    <source>
        <dbReference type="RuleBase" id="RU351113"/>
    </source>
</evidence>
<keyword evidence="9 10" id="KW-0807">Transducer</keyword>
<dbReference type="PANTHER" id="PTHR21137:SF35">
    <property type="entry name" value="ODORANT RECEPTOR 19A-RELATED"/>
    <property type="match status" value="1"/>
</dbReference>
<comment type="caution">
    <text evidence="11">The sequence shown here is derived from an EMBL/GenBank/DDBJ whole genome shotgun (WGS) entry which is preliminary data.</text>
</comment>
<evidence type="ECO:0000256" key="3">
    <source>
        <dbReference type="ARBA" id="ARBA00022606"/>
    </source>
</evidence>
<dbReference type="EMBL" id="QOIP01000001">
    <property type="protein sequence ID" value="RLU26426.1"/>
    <property type="molecule type" value="Genomic_DNA"/>
</dbReference>
<keyword evidence="4 10" id="KW-0812">Transmembrane</keyword>
<feature type="transmembrane region" description="Helical" evidence="10">
    <location>
        <begin position="67"/>
        <end position="91"/>
    </location>
</feature>
<evidence type="ECO:0000256" key="6">
    <source>
        <dbReference type="ARBA" id="ARBA00022989"/>
    </source>
</evidence>